<keyword evidence="1" id="KW-0812">Transmembrane</keyword>
<evidence type="ECO:0000313" key="2">
    <source>
        <dbReference type="EMBL" id="TGO03884.1"/>
    </source>
</evidence>
<keyword evidence="1" id="KW-1133">Transmembrane helix</keyword>
<proteinExistence type="predicted"/>
<reference evidence="2 3" key="1">
    <citation type="submission" date="2018-11" db="EMBL/GenBank/DDBJ databases">
        <title>Complete genome sequencing of the Actinobacteria Serinibacter sp. K3-2.</title>
        <authorList>
            <person name="Rakitin A.L."/>
            <person name="Beletsky A.V."/>
            <person name="Mardanov A.V."/>
            <person name="Ravin N.V."/>
            <person name="Gromova A.S."/>
            <person name="Filippova S.N."/>
            <person name="Gal'Chenko V.F."/>
        </authorList>
    </citation>
    <scope>NUCLEOTIDE SEQUENCE [LARGE SCALE GENOMIC DNA]</scope>
    <source>
        <strain evidence="2 3">K3-2</strain>
    </source>
</reference>
<dbReference type="AlphaFoldDB" id="A0A4Z1DWL2"/>
<gene>
    <name evidence="2" type="ORF">SERN_2896</name>
</gene>
<name>A0A4Z1DWL2_9MICO</name>
<keyword evidence="3" id="KW-1185">Reference proteome</keyword>
<sequence>MLAVRTVATAPAFLDLIGSMLLVFLSTVLLPRAVTESIGTATRRVRVWCALGVVVLLLLALASLLLGIRWNIASHYSDPSTLPSVVQGVSYAGVLVVGLLLGTRLAHRRG</sequence>
<feature type="transmembrane region" description="Helical" evidence="1">
    <location>
        <begin position="12"/>
        <end position="35"/>
    </location>
</feature>
<comment type="caution">
    <text evidence="2">The sequence shown here is derived from an EMBL/GenBank/DDBJ whole genome shotgun (WGS) entry which is preliminary data.</text>
</comment>
<feature type="transmembrane region" description="Helical" evidence="1">
    <location>
        <begin position="47"/>
        <end position="68"/>
    </location>
</feature>
<protein>
    <submittedName>
        <fullName evidence="2">Uncharacterized protein</fullName>
    </submittedName>
</protein>
<feature type="transmembrane region" description="Helical" evidence="1">
    <location>
        <begin position="88"/>
        <end position="106"/>
    </location>
</feature>
<dbReference type="Proteomes" id="UP000297318">
    <property type="component" value="Unassembled WGS sequence"/>
</dbReference>
<evidence type="ECO:0000313" key="3">
    <source>
        <dbReference type="Proteomes" id="UP000297318"/>
    </source>
</evidence>
<evidence type="ECO:0000256" key="1">
    <source>
        <dbReference type="SAM" id="Phobius"/>
    </source>
</evidence>
<dbReference type="EMBL" id="RHPJ01000005">
    <property type="protein sequence ID" value="TGO03884.1"/>
    <property type="molecule type" value="Genomic_DNA"/>
</dbReference>
<accession>A0A4Z1DWL2</accession>
<dbReference type="RefSeq" id="WP_135850905.1">
    <property type="nucleotide sequence ID" value="NZ_RHPJ01000005.1"/>
</dbReference>
<keyword evidence="1" id="KW-0472">Membrane</keyword>
<organism evidence="2 3">
    <name type="scientific">Serinibacter arcticus</name>
    <dbReference type="NCBI Taxonomy" id="1655435"/>
    <lineage>
        <taxon>Bacteria</taxon>
        <taxon>Bacillati</taxon>
        <taxon>Actinomycetota</taxon>
        <taxon>Actinomycetes</taxon>
        <taxon>Micrococcales</taxon>
        <taxon>Beutenbergiaceae</taxon>
        <taxon>Serinibacter</taxon>
    </lineage>
</organism>